<evidence type="ECO:0000313" key="1">
    <source>
        <dbReference type="EMBL" id="TWW08012.1"/>
    </source>
</evidence>
<organism evidence="1 2">
    <name type="scientific">Planctomyces bekefii</name>
    <dbReference type="NCBI Taxonomy" id="1653850"/>
    <lineage>
        <taxon>Bacteria</taxon>
        <taxon>Pseudomonadati</taxon>
        <taxon>Planctomycetota</taxon>
        <taxon>Planctomycetia</taxon>
        <taxon>Planctomycetales</taxon>
        <taxon>Planctomycetaceae</taxon>
        <taxon>Planctomyces</taxon>
    </lineage>
</organism>
<evidence type="ECO:0000313" key="2">
    <source>
        <dbReference type="Proteomes" id="UP000321083"/>
    </source>
</evidence>
<keyword evidence="2" id="KW-1185">Reference proteome</keyword>
<dbReference type="AlphaFoldDB" id="A0A5C6M1U8"/>
<dbReference type="Proteomes" id="UP000321083">
    <property type="component" value="Unassembled WGS sequence"/>
</dbReference>
<sequence>MLNNTADREVVRPRMIWRVRRIRISEVEQVQEEIFWVLQGTEFEIKSPSSGKAALDASHSDRL</sequence>
<reference evidence="1 2" key="1">
    <citation type="submission" date="2019-08" db="EMBL/GenBank/DDBJ databases">
        <title>100 year-old enigma solved: identification of Planctomyces bekefii, the type genus and species of the phylum Planctomycetes.</title>
        <authorList>
            <person name="Svetlana D.N."/>
            <person name="Overmann J."/>
        </authorList>
    </citation>
    <scope>NUCLEOTIDE SEQUENCE [LARGE SCALE GENOMIC DNA]</scope>
    <source>
        <strain evidence="1">Phe10_nw2017</strain>
    </source>
</reference>
<comment type="caution">
    <text evidence="1">The sequence shown here is derived from an EMBL/GenBank/DDBJ whole genome shotgun (WGS) entry which is preliminary data.</text>
</comment>
<reference evidence="1 2" key="2">
    <citation type="submission" date="2019-08" db="EMBL/GenBank/DDBJ databases">
        <authorList>
            <person name="Henke P."/>
        </authorList>
    </citation>
    <scope>NUCLEOTIDE SEQUENCE [LARGE SCALE GENOMIC DNA]</scope>
    <source>
        <strain evidence="1">Phe10_nw2017</strain>
    </source>
</reference>
<proteinExistence type="predicted"/>
<name>A0A5C6M1U8_9PLAN</name>
<accession>A0A5C6M1U8</accession>
<dbReference type="EMBL" id="SRHE01000892">
    <property type="protein sequence ID" value="TWW08012.1"/>
    <property type="molecule type" value="Genomic_DNA"/>
</dbReference>
<protein>
    <submittedName>
        <fullName evidence="1">Uncharacterized protein</fullName>
    </submittedName>
</protein>
<gene>
    <name evidence="1" type="ORF">E3A20_28570</name>
</gene>